<dbReference type="PANTHER" id="PTHR23023">
    <property type="entry name" value="DIMETHYLANILINE MONOOXYGENASE"/>
    <property type="match status" value="1"/>
</dbReference>
<accession>A0AA39MXQ0</accession>
<dbReference type="InterPro" id="IPR000960">
    <property type="entry name" value="Flavin_mOase"/>
</dbReference>
<evidence type="ECO:0000313" key="7">
    <source>
        <dbReference type="Proteomes" id="UP001175211"/>
    </source>
</evidence>
<protein>
    <recommendedName>
        <fullName evidence="8">FAD/NAD(P)-binding domain-containing protein</fullName>
    </recommendedName>
</protein>
<dbReference type="SUPFAM" id="SSF51905">
    <property type="entry name" value="FAD/NAD(P)-binding domain"/>
    <property type="match status" value="2"/>
</dbReference>
<keyword evidence="5" id="KW-0560">Oxidoreductase</keyword>
<name>A0AA39MXQ0_ARMTA</name>
<sequence length="398" mass="44803">MSFTSLPFPPSTPLYPVARVVEDYLQTYAKHFGLNTHIRLRTTVVSLQFDSESSKWKVMLSTGETHDFNWVIVCNGHYSKPRYPGTPGLSKWLQEKRASHSSWYRRPQNVSGDKILVVGNGPSGIDISAELSRHVKILIHSITGGAGEEDGNLIVRPHVVRYEADGSVLFEDGSKEVGIDHCILATGFEMSLPFFSDEDLVLRLPPAVPPLPRELYNSTYHIFPLAQHLFPLQSRFPATTIAFLGLLLKVAPFPIVEAQARVALHVFAHPLELDLAEEATDIVTRYEQIRAELRTEDLLAIAKAWHIFQGSEQFDYRDKLYAYTAPSFGGDPIVVPQWEKDMYDNKLTLKKVWFDLVKEGVADDWVRGVGENGPQDWVALAEKMMKKAKQEQGEALTS</sequence>
<gene>
    <name evidence="6" type="ORF">EV420DRAFT_760556</name>
</gene>
<keyword evidence="3" id="KW-0274">FAD</keyword>
<dbReference type="RefSeq" id="XP_060326997.1">
    <property type="nucleotide sequence ID" value="XM_060483366.1"/>
</dbReference>
<evidence type="ECO:0000313" key="6">
    <source>
        <dbReference type="EMBL" id="KAK0449705.1"/>
    </source>
</evidence>
<evidence type="ECO:0000256" key="2">
    <source>
        <dbReference type="ARBA" id="ARBA00022630"/>
    </source>
</evidence>
<reference evidence="6" key="1">
    <citation type="submission" date="2023-06" db="EMBL/GenBank/DDBJ databases">
        <authorList>
            <consortium name="Lawrence Berkeley National Laboratory"/>
            <person name="Ahrendt S."/>
            <person name="Sahu N."/>
            <person name="Indic B."/>
            <person name="Wong-Bajracharya J."/>
            <person name="Merenyi Z."/>
            <person name="Ke H.-M."/>
            <person name="Monk M."/>
            <person name="Kocsube S."/>
            <person name="Drula E."/>
            <person name="Lipzen A."/>
            <person name="Balint B."/>
            <person name="Henrissat B."/>
            <person name="Andreopoulos B."/>
            <person name="Martin F.M."/>
            <person name="Harder C.B."/>
            <person name="Rigling D."/>
            <person name="Ford K.L."/>
            <person name="Foster G.D."/>
            <person name="Pangilinan J."/>
            <person name="Papanicolaou A."/>
            <person name="Barry K."/>
            <person name="LaButti K."/>
            <person name="Viragh M."/>
            <person name="Koriabine M."/>
            <person name="Yan M."/>
            <person name="Riley R."/>
            <person name="Champramary S."/>
            <person name="Plett K.L."/>
            <person name="Tsai I.J."/>
            <person name="Slot J."/>
            <person name="Sipos G."/>
            <person name="Plett J."/>
            <person name="Nagy L.G."/>
            <person name="Grigoriev I.V."/>
        </authorList>
    </citation>
    <scope>NUCLEOTIDE SEQUENCE</scope>
    <source>
        <strain evidence="6">CCBAS 213</strain>
    </source>
</reference>
<keyword evidence="2" id="KW-0285">Flavoprotein</keyword>
<dbReference type="InterPro" id="IPR036188">
    <property type="entry name" value="FAD/NAD-bd_sf"/>
</dbReference>
<dbReference type="GO" id="GO:0004499">
    <property type="term" value="F:N,N-dimethylaniline monooxygenase activity"/>
    <property type="evidence" value="ECO:0007669"/>
    <property type="project" value="InterPro"/>
</dbReference>
<dbReference type="PRINTS" id="PR00370">
    <property type="entry name" value="FMOXYGENASE"/>
</dbReference>
<keyword evidence="4" id="KW-0521">NADP</keyword>
<organism evidence="6 7">
    <name type="scientific">Armillaria tabescens</name>
    <name type="common">Ringless honey mushroom</name>
    <name type="synonym">Agaricus tabescens</name>
    <dbReference type="NCBI Taxonomy" id="1929756"/>
    <lineage>
        <taxon>Eukaryota</taxon>
        <taxon>Fungi</taxon>
        <taxon>Dikarya</taxon>
        <taxon>Basidiomycota</taxon>
        <taxon>Agaricomycotina</taxon>
        <taxon>Agaricomycetes</taxon>
        <taxon>Agaricomycetidae</taxon>
        <taxon>Agaricales</taxon>
        <taxon>Marasmiineae</taxon>
        <taxon>Physalacriaceae</taxon>
        <taxon>Desarmillaria</taxon>
    </lineage>
</organism>
<dbReference type="Pfam" id="PF00743">
    <property type="entry name" value="FMO-like"/>
    <property type="match status" value="2"/>
</dbReference>
<evidence type="ECO:0000256" key="3">
    <source>
        <dbReference type="ARBA" id="ARBA00022827"/>
    </source>
</evidence>
<dbReference type="AlphaFoldDB" id="A0AA39MXQ0"/>
<evidence type="ECO:0000256" key="5">
    <source>
        <dbReference type="ARBA" id="ARBA00023002"/>
    </source>
</evidence>
<comment type="caution">
    <text evidence="6">The sequence shown here is derived from an EMBL/GenBank/DDBJ whole genome shotgun (WGS) entry which is preliminary data.</text>
</comment>
<dbReference type="InterPro" id="IPR050346">
    <property type="entry name" value="FMO-like"/>
</dbReference>
<proteinExistence type="inferred from homology"/>
<evidence type="ECO:0000256" key="1">
    <source>
        <dbReference type="ARBA" id="ARBA00009183"/>
    </source>
</evidence>
<keyword evidence="7" id="KW-1185">Reference proteome</keyword>
<dbReference type="GO" id="GO:0050661">
    <property type="term" value="F:NADP binding"/>
    <property type="evidence" value="ECO:0007669"/>
    <property type="project" value="InterPro"/>
</dbReference>
<evidence type="ECO:0000256" key="4">
    <source>
        <dbReference type="ARBA" id="ARBA00022857"/>
    </source>
</evidence>
<dbReference type="Gene3D" id="3.50.50.60">
    <property type="entry name" value="FAD/NAD(P)-binding domain"/>
    <property type="match status" value="2"/>
</dbReference>
<dbReference type="GeneID" id="85366914"/>
<evidence type="ECO:0008006" key="8">
    <source>
        <dbReference type="Google" id="ProtNLM"/>
    </source>
</evidence>
<dbReference type="Proteomes" id="UP001175211">
    <property type="component" value="Unassembled WGS sequence"/>
</dbReference>
<dbReference type="GO" id="GO:0050660">
    <property type="term" value="F:flavin adenine dinucleotide binding"/>
    <property type="evidence" value="ECO:0007669"/>
    <property type="project" value="InterPro"/>
</dbReference>
<dbReference type="InterPro" id="IPR020946">
    <property type="entry name" value="Flavin_mOase-like"/>
</dbReference>
<comment type="similarity">
    <text evidence="1">Belongs to the FMO family.</text>
</comment>
<dbReference type="EMBL" id="JAUEPS010000037">
    <property type="protein sequence ID" value="KAK0449705.1"/>
    <property type="molecule type" value="Genomic_DNA"/>
</dbReference>